<proteinExistence type="predicted"/>
<name>A0A6N7XM83_9FIRM</name>
<dbReference type="RefSeq" id="WP_154442776.1">
    <property type="nucleotide sequence ID" value="NZ_JAHLPJ010000001.1"/>
</dbReference>
<protein>
    <submittedName>
        <fullName evidence="1">Phage portal protein</fullName>
    </submittedName>
</protein>
<evidence type="ECO:0000313" key="2">
    <source>
        <dbReference type="Proteomes" id="UP000469523"/>
    </source>
</evidence>
<sequence>MGGNIIFSANNNEEVMILPVVPEIEINKSQNNEQFETINNGTINLVGDEVIRTFSITSILPSQKYRWLKPGSVAEPFKYVDFFNKWRAKKVPFRVITSKRDGTEWFNMAVLIDNFSYKVRKNGDVEYTLDLSEYRFVGGN</sequence>
<dbReference type="AlphaFoldDB" id="A0A6N7XM83"/>
<keyword evidence="2" id="KW-1185">Reference proteome</keyword>
<dbReference type="Proteomes" id="UP000469523">
    <property type="component" value="Unassembled WGS sequence"/>
</dbReference>
<organism evidence="1 2">
    <name type="scientific">Tissierella pigra</name>
    <dbReference type="NCBI Taxonomy" id="2607614"/>
    <lineage>
        <taxon>Bacteria</taxon>
        <taxon>Bacillati</taxon>
        <taxon>Bacillota</taxon>
        <taxon>Tissierellia</taxon>
        <taxon>Tissierellales</taxon>
        <taxon>Tissierellaceae</taxon>
        <taxon>Tissierella</taxon>
    </lineage>
</organism>
<gene>
    <name evidence="1" type="ORF">FYJ83_17255</name>
</gene>
<evidence type="ECO:0000313" key="1">
    <source>
        <dbReference type="EMBL" id="MSU03211.1"/>
    </source>
</evidence>
<accession>A0A6N7XM83</accession>
<reference evidence="1 2" key="1">
    <citation type="submission" date="2019-09" db="EMBL/GenBank/DDBJ databases">
        <title>In-depth cultivation of the pig gut microbiome towards novel bacterial diversity and tailored functional studies.</title>
        <authorList>
            <person name="Wylensek D."/>
            <person name="Hitch T.C.A."/>
            <person name="Clavel T."/>
        </authorList>
    </citation>
    <scope>NUCLEOTIDE SEQUENCE [LARGE SCALE GENOMIC DNA]</scope>
    <source>
        <strain evidence="1 2">WCA3-693-APC-4?</strain>
    </source>
</reference>
<comment type="caution">
    <text evidence="1">The sequence shown here is derived from an EMBL/GenBank/DDBJ whole genome shotgun (WGS) entry which is preliminary data.</text>
</comment>
<dbReference type="EMBL" id="VUNQ01000059">
    <property type="protein sequence ID" value="MSU03211.1"/>
    <property type="molecule type" value="Genomic_DNA"/>
</dbReference>